<dbReference type="Gene3D" id="3.40.640.10">
    <property type="entry name" value="Type I PLP-dependent aspartate aminotransferase-like (Major domain)"/>
    <property type="match status" value="1"/>
</dbReference>
<evidence type="ECO:0000256" key="2">
    <source>
        <dbReference type="ARBA" id="ARBA00022898"/>
    </source>
</evidence>
<dbReference type="PANTHER" id="PTHR43713">
    <property type="entry name" value="GLUTAMATE-1-SEMIALDEHYDE 2,1-AMINOMUTASE"/>
    <property type="match status" value="1"/>
</dbReference>
<protein>
    <recommendedName>
        <fullName evidence="4">Aspartate aminotransferase family protein</fullName>
    </recommendedName>
</protein>
<name>X1VWP1_9ZZZZ</name>
<gene>
    <name evidence="3" type="ORF">S12H4_62989</name>
</gene>
<proteinExistence type="predicted"/>
<dbReference type="SUPFAM" id="SSF53383">
    <property type="entry name" value="PLP-dependent transferases"/>
    <property type="match status" value="1"/>
</dbReference>
<dbReference type="Pfam" id="PF00202">
    <property type="entry name" value="Aminotran_3"/>
    <property type="match status" value="1"/>
</dbReference>
<dbReference type="InterPro" id="IPR015421">
    <property type="entry name" value="PyrdxlP-dep_Trfase_major"/>
</dbReference>
<feature type="non-terminal residue" evidence="3">
    <location>
        <position position="1"/>
    </location>
</feature>
<dbReference type="AlphaFoldDB" id="X1VWP1"/>
<comment type="caution">
    <text evidence="3">The sequence shown here is derived from an EMBL/GenBank/DDBJ whole genome shotgun (WGS) entry which is preliminary data.</text>
</comment>
<accession>X1VWP1</accession>
<evidence type="ECO:0000313" key="3">
    <source>
        <dbReference type="EMBL" id="GAJ23021.1"/>
    </source>
</evidence>
<organism evidence="3">
    <name type="scientific">marine sediment metagenome</name>
    <dbReference type="NCBI Taxonomy" id="412755"/>
    <lineage>
        <taxon>unclassified sequences</taxon>
        <taxon>metagenomes</taxon>
        <taxon>ecological metagenomes</taxon>
    </lineage>
</organism>
<dbReference type="EMBL" id="BARW01042553">
    <property type="protein sequence ID" value="GAJ23021.1"/>
    <property type="molecule type" value="Genomic_DNA"/>
</dbReference>
<sequence>EYIDYVMSHGALILGHSHPNIVRAVQEQIAKGTHYGENHELEIEWAELIKSMMPTAERV</sequence>
<dbReference type="GO" id="GO:0008483">
    <property type="term" value="F:transaminase activity"/>
    <property type="evidence" value="ECO:0007669"/>
    <property type="project" value="InterPro"/>
</dbReference>
<feature type="non-terminal residue" evidence="3">
    <location>
        <position position="59"/>
    </location>
</feature>
<comment type="cofactor">
    <cofactor evidence="1">
        <name>pyridoxal 5'-phosphate</name>
        <dbReference type="ChEBI" id="CHEBI:597326"/>
    </cofactor>
</comment>
<reference evidence="3" key="1">
    <citation type="journal article" date="2014" name="Front. Microbiol.">
        <title>High frequency of phylogenetically diverse reductive dehalogenase-homologous genes in deep subseafloor sedimentary metagenomes.</title>
        <authorList>
            <person name="Kawai M."/>
            <person name="Futagami T."/>
            <person name="Toyoda A."/>
            <person name="Takaki Y."/>
            <person name="Nishi S."/>
            <person name="Hori S."/>
            <person name="Arai W."/>
            <person name="Tsubouchi T."/>
            <person name="Morono Y."/>
            <person name="Uchiyama I."/>
            <person name="Ito T."/>
            <person name="Fujiyama A."/>
            <person name="Inagaki F."/>
            <person name="Takami H."/>
        </authorList>
    </citation>
    <scope>NUCLEOTIDE SEQUENCE</scope>
    <source>
        <strain evidence="3">Expedition CK06-06</strain>
    </source>
</reference>
<dbReference type="InterPro" id="IPR015424">
    <property type="entry name" value="PyrdxlP-dep_Trfase"/>
</dbReference>
<dbReference type="GO" id="GO:0030170">
    <property type="term" value="F:pyridoxal phosphate binding"/>
    <property type="evidence" value="ECO:0007669"/>
    <property type="project" value="InterPro"/>
</dbReference>
<dbReference type="PANTHER" id="PTHR43713:SF3">
    <property type="entry name" value="GLUTAMATE-1-SEMIALDEHYDE 2,1-AMINOMUTASE 1, CHLOROPLASTIC-RELATED"/>
    <property type="match status" value="1"/>
</dbReference>
<dbReference type="Gene3D" id="3.90.1150.10">
    <property type="entry name" value="Aspartate Aminotransferase, domain 1"/>
    <property type="match status" value="1"/>
</dbReference>
<dbReference type="InterPro" id="IPR015422">
    <property type="entry name" value="PyrdxlP-dep_Trfase_small"/>
</dbReference>
<dbReference type="InterPro" id="IPR005814">
    <property type="entry name" value="Aminotrans_3"/>
</dbReference>
<keyword evidence="2" id="KW-0663">Pyridoxal phosphate</keyword>
<evidence type="ECO:0000256" key="1">
    <source>
        <dbReference type="ARBA" id="ARBA00001933"/>
    </source>
</evidence>
<evidence type="ECO:0008006" key="4">
    <source>
        <dbReference type="Google" id="ProtNLM"/>
    </source>
</evidence>